<accession>A0A8J4TSZ5</accession>
<name>A0A8J4TSZ5_CLAMG</name>
<dbReference type="EMBL" id="QNUK01000414">
    <property type="protein sequence ID" value="KAF5893753.1"/>
    <property type="molecule type" value="Genomic_DNA"/>
</dbReference>
<dbReference type="AlphaFoldDB" id="A0A8J4TSZ5"/>
<feature type="non-terminal residue" evidence="1">
    <location>
        <position position="79"/>
    </location>
</feature>
<feature type="non-terminal residue" evidence="1">
    <location>
        <position position="1"/>
    </location>
</feature>
<comment type="caution">
    <text evidence="1">The sequence shown here is derived from an EMBL/GenBank/DDBJ whole genome shotgun (WGS) entry which is preliminary data.</text>
</comment>
<dbReference type="Proteomes" id="UP000727407">
    <property type="component" value="Unassembled WGS sequence"/>
</dbReference>
<organism evidence="1 2">
    <name type="scientific">Clarias magur</name>
    <name type="common">Asian catfish</name>
    <name type="synonym">Macropteronotus magur</name>
    <dbReference type="NCBI Taxonomy" id="1594786"/>
    <lineage>
        <taxon>Eukaryota</taxon>
        <taxon>Metazoa</taxon>
        <taxon>Chordata</taxon>
        <taxon>Craniata</taxon>
        <taxon>Vertebrata</taxon>
        <taxon>Euteleostomi</taxon>
        <taxon>Actinopterygii</taxon>
        <taxon>Neopterygii</taxon>
        <taxon>Teleostei</taxon>
        <taxon>Ostariophysi</taxon>
        <taxon>Siluriformes</taxon>
        <taxon>Clariidae</taxon>
        <taxon>Clarias</taxon>
    </lineage>
</organism>
<evidence type="ECO:0000313" key="1">
    <source>
        <dbReference type="EMBL" id="KAF5893753.1"/>
    </source>
</evidence>
<gene>
    <name evidence="1" type="primary">lacR</name>
    <name evidence="1" type="ORF">DAT39_016535</name>
</gene>
<reference evidence="1" key="1">
    <citation type="submission" date="2020-07" db="EMBL/GenBank/DDBJ databases">
        <title>Clarias magur genome sequencing, assembly and annotation.</title>
        <authorList>
            <person name="Kushwaha B."/>
            <person name="Kumar R."/>
            <person name="Das P."/>
            <person name="Joshi C.G."/>
            <person name="Kumar D."/>
            <person name="Nagpure N.S."/>
            <person name="Pandey M."/>
            <person name="Agarwal S."/>
            <person name="Srivastava S."/>
            <person name="Singh M."/>
            <person name="Sahoo L."/>
            <person name="Jayasankar P."/>
            <person name="Meher P.K."/>
            <person name="Koringa P.G."/>
            <person name="Iquebal M.A."/>
            <person name="Das S.P."/>
            <person name="Bit A."/>
            <person name="Patnaik S."/>
            <person name="Patel N."/>
            <person name="Shah T.M."/>
            <person name="Hinsu A."/>
            <person name="Jena J.K."/>
        </authorList>
    </citation>
    <scope>NUCLEOTIDE SEQUENCE</scope>
    <source>
        <strain evidence="1">CIFAMagur01</strain>
        <tissue evidence="1">Testis</tissue>
    </source>
</reference>
<keyword evidence="2" id="KW-1185">Reference proteome</keyword>
<evidence type="ECO:0000313" key="2">
    <source>
        <dbReference type="Proteomes" id="UP000727407"/>
    </source>
</evidence>
<proteinExistence type="predicted"/>
<protein>
    <submittedName>
        <fullName evidence="1">Lactose operon transcription activator</fullName>
    </submittedName>
</protein>
<sequence>ALLRLEKQLEQSLSIQGQAAPSWIQWRIWKLMICLLAPYLLLRRGMDLEQSPSFQNPVTSNTQSKMRKCQPAAAQILIK</sequence>